<evidence type="ECO:0000313" key="1">
    <source>
        <dbReference type="EMBL" id="KOC60243.1"/>
    </source>
</evidence>
<protein>
    <submittedName>
        <fullName evidence="1">Uncharacterized protein</fullName>
    </submittedName>
</protein>
<gene>
    <name evidence="1" type="ORF">WH47_09017</name>
</gene>
<dbReference type="AlphaFoldDB" id="A0A0L7QNP3"/>
<organism evidence="1 2">
    <name type="scientific">Habropoda laboriosa</name>
    <dbReference type="NCBI Taxonomy" id="597456"/>
    <lineage>
        <taxon>Eukaryota</taxon>
        <taxon>Metazoa</taxon>
        <taxon>Ecdysozoa</taxon>
        <taxon>Arthropoda</taxon>
        <taxon>Hexapoda</taxon>
        <taxon>Insecta</taxon>
        <taxon>Pterygota</taxon>
        <taxon>Neoptera</taxon>
        <taxon>Endopterygota</taxon>
        <taxon>Hymenoptera</taxon>
        <taxon>Apocrita</taxon>
        <taxon>Aculeata</taxon>
        <taxon>Apoidea</taxon>
        <taxon>Anthophila</taxon>
        <taxon>Apidae</taxon>
        <taxon>Habropoda</taxon>
    </lineage>
</organism>
<sequence length="51" mass="5815">MCHGTRVCSFDRMKNSFIRITADDFPVQGERLLVEKRSVRLGKGTSEEDVV</sequence>
<keyword evidence="2" id="KW-1185">Reference proteome</keyword>
<evidence type="ECO:0000313" key="2">
    <source>
        <dbReference type="Proteomes" id="UP000053825"/>
    </source>
</evidence>
<proteinExistence type="predicted"/>
<dbReference type="EMBL" id="KQ414849">
    <property type="protein sequence ID" value="KOC60243.1"/>
    <property type="molecule type" value="Genomic_DNA"/>
</dbReference>
<reference evidence="1 2" key="1">
    <citation type="submission" date="2015-07" db="EMBL/GenBank/DDBJ databases">
        <title>The genome of Habropoda laboriosa.</title>
        <authorList>
            <person name="Pan H."/>
            <person name="Kapheim K."/>
        </authorList>
    </citation>
    <scope>NUCLEOTIDE SEQUENCE [LARGE SCALE GENOMIC DNA]</scope>
    <source>
        <strain evidence="1">0110345459</strain>
    </source>
</reference>
<name>A0A0L7QNP3_9HYME</name>
<accession>A0A0L7QNP3</accession>
<dbReference type="Proteomes" id="UP000053825">
    <property type="component" value="Unassembled WGS sequence"/>
</dbReference>